<organism evidence="1 2">
    <name type="scientific">Ajellomyces capsulatus (strain H88)</name>
    <name type="common">Darling's disease fungus</name>
    <name type="synonym">Histoplasma capsulatum</name>
    <dbReference type="NCBI Taxonomy" id="544711"/>
    <lineage>
        <taxon>Eukaryota</taxon>
        <taxon>Fungi</taxon>
        <taxon>Dikarya</taxon>
        <taxon>Ascomycota</taxon>
        <taxon>Pezizomycotina</taxon>
        <taxon>Eurotiomycetes</taxon>
        <taxon>Eurotiomycetidae</taxon>
        <taxon>Onygenales</taxon>
        <taxon>Ajellomycetaceae</taxon>
        <taxon>Histoplasma</taxon>
    </lineage>
</organism>
<sequence length="127" mass="14659">MQGAKICRDQKLRGFALLRQGVRYHIKQCSWLGCLLRAMRYDAKTAAISQTKELNVHLCTVEQVESVRIKKKRTPSYPVSILTPRKKASCIAQSLIVMTKTRCCWWLEEPFCRFVRTEAGSFGWFDG</sequence>
<evidence type="ECO:0000313" key="2">
    <source>
        <dbReference type="Proteomes" id="UP000663419"/>
    </source>
</evidence>
<dbReference type="AlphaFoldDB" id="A0A8A1LB43"/>
<gene>
    <name evidence="1" type="ORF">I7I53_09575</name>
</gene>
<reference evidence="1" key="1">
    <citation type="submission" date="2021-01" db="EMBL/GenBank/DDBJ databases">
        <title>Chromosome-level genome assembly of a human fungal pathogen reveals clustering of transcriptionally co-regulated genes.</title>
        <authorList>
            <person name="Voorhies M."/>
            <person name="Cohen S."/>
            <person name="Shea T.P."/>
            <person name="Petrus S."/>
            <person name="Munoz J.F."/>
            <person name="Poplawski S."/>
            <person name="Goldman W.E."/>
            <person name="Michael T."/>
            <person name="Cuomo C.A."/>
            <person name="Sil A."/>
            <person name="Beyhan S."/>
        </authorList>
    </citation>
    <scope>NUCLEOTIDE SEQUENCE</scope>
    <source>
        <strain evidence="1">H88</strain>
    </source>
</reference>
<evidence type="ECO:0000313" key="1">
    <source>
        <dbReference type="EMBL" id="QSS49262.1"/>
    </source>
</evidence>
<proteinExistence type="predicted"/>
<protein>
    <submittedName>
        <fullName evidence="1">Uncharacterized protein</fullName>
    </submittedName>
</protein>
<dbReference type="VEuPathDB" id="FungiDB:I7I53_09575"/>
<accession>A0A8A1LB43</accession>
<dbReference type="Proteomes" id="UP000663419">
    <property type="component" value="Chromosome 1"/>
</dbReference>
<name>A0A8A1LB43_AJEC8</name>
<dbReference type="EMBL" id="CP069102">
    <property type="protein sequence ID" value="QSS49262.1"/>
    <property type="molecule type" value="Genomic_DNA"/>
</dbReference>